<keyword evidence="2" id="KW-0472">Membrane</keyword>
<feature type="domain" description="Transposase DDE" evidence="3">
    <location>
        <begin position="16"/>
        <end position="112"/>
    </location>
</feature>
<evidence type="ECO:0000313" key="4">
    <source>
        <dbReference type="EMBL" id="BCL32455.1"/>
    </source>
</evidence>
<dbReference type="Pfam" id="PF13586">
    <property type="entry name" value="DDE_Tnp_1_2"/>
    <property type="match status" value="1"/>
</dbReference>
<dbReference type="EMBL" id="AP023440">
    <property type="protein sequence ID" value="BCL32455.1"/>
    <property type="molecule type" value="Genomic_DNA"/>
</dbReference>
<dbReference type="KEGG" id="sgm:GCM10017557_73140"/>
<feature type="region of interest" description="Disordered" evidence="1">
    <location>
        <begin position="1"/>
        <end position="23"/>
    </location>
</feature>
<name>A0A7G1PGL4_9ACTN</name>
<keyword evidence="5" id="KW-1185">Reference proteome</keyword>
<evidence type="ECO:0000313" key="5">
    <source>
        <dbReference type="Proteomes" id="UP000516444"/>
    </source>
</evidence>
<evidence type="ECO:0000259" key="3">
    <source>
        <dbReference type="Pfam" id="PF13586"/>
    </source>
</evidence>
<feature type="region of interest" description="Disordered" evidence="1">
    <location>
        <begin position="41"/>
        <end position="71"/>
    </location>
</feature>
<proteinExistence type="predicted"/>
<feature type="transmembrane region" description="Helical" evidence="2">
    <location>
        <begin position="95"/>
        <end position="111"/>
    </location>
</feature>
<evidence type="ECO:0000256" key="2">
    <source>
        <dbReference type="SAM" id="Phobius"/>
    </source>
</evidence>
<dbReference type="InterPro" id="IPR025668">
    <property type="entry name" value="Tnp_DDE_dom"/>
</dbReference>
<dbReference type="PANTHER" id="PTHR30007">
    <property type="entry name" value="PHP DOMAIN PROTEIN"/>
    <property type="match status" value="1"/>
</dbReference>
<dbReference type="AlphaFoldDB" id="A0A7G1PGL4"/>
<keyword evidence="2" id="KW-1133">Transmembrane helix</keyword>
<dbReference type="PANTHER" id="PTHR30007:SF1">
    <property type="entry name" value="BLR1914 PROTEIN"/>
    <property type="match status" value="1"/>
</dbReference>
<accession>A0A7G1PGL4</accession>
<feature type="compositionally biased region" description="Basic and acidic residues" evidence="1">
    <location>
        <begin position="62"/>
        <end position="71"/>
    </location>
</feature>
<dbReference type="Proteomes" id="UP000516444">
    <property type="component" value="Chromosome"/>
</dbReference>
<gene>
    <name evidence="4" type="ORF">GCM10017557_73140</name>
</gene>
<organism evidence="4 5">
    <name type="scientific">Streptomyces aurantiacus</name>
    <dbReference type="NCBI Taxonomy" id="47760"/>
    <lineage>
        <taxon>Bacteria</taxon>
        <taxon>Bacillati</taxon>
        <taxon>Actinomycetota</taxon>
        <taxon>Actinomycetes</taxon>
        <taxon>Kitasatosporales</taxon>
        <taxon>Streptomycetaceae</taxon>
        <taxon>Streptomyces</taxon>
        <taxon>Streptomyces aurantiacus group</taxon>
    </lineage>
</organism>
<evidence type="ECO:0000256" key="1">
    <source>
        <dbReference type="SAM" id="MobiDB-lite"/>
    </source>
</evidence>
<reference evidence="4 5" key="1">
    <citation type="journal article" date="2014" name="Int. J. Syst. Evol. Microbiol.">
        <title>Complete genome sequence of Corynebacterium casei LMG S-19264T (=DSM 44701T), isolated from a smear-ripened cheese.</title>
        <authorList>
            <consortium name="US DOE Joint Genome Institute (JGI-PGF)"/>
            <person name="Walter F."/>
            <person name="Albersmeier A."/>
            <person name="Kalinowski J."/>
            <person name="Ruckert C."/>
        </authorList>
    </citation>
    <scope>NUCLEOTIDE SEQUENCE [LARGE SCALE GENOMIC DNA]</scope>
    <source>
        <strain evidence="4 5">JCM 4677</strain>
    </source>
</reference>
<keyword evidence="2" id="KW-0812">Transmembrane</keyword>
<protein>
    <recommendedName>
        <fullName evidence="3">Transposase DDE domain-containing protein</fullName>
    </recommendedName>
</protein>
<sequence>MPRIGAGRPRTRPDQVLADKAYTSRENRRYLRRRGISHIIPERLDQRRHRQNRGSHGGRPTGFDRDRYKKRNTVERAINRLKGFRAVATRYEKRAYTYLGTVTLAALIIWLRT</sequence>